<sequence>MNKTQRIILSAVAGLTAGNLFLLVMVLVGVAD</sequence>
<reference evidence="2" key="1">
    <citation type="journal article" date="2015" name="Nature">
        <title>Complex archaea that bridge the gap between prokaryotes and eukaryotes.</title>
        <authorList>
            <person name="Spang A."/>
            <person name="Saw J.H."/>
            <person name="Jorgensen S.L."/>
            <person name="Zaremba-Niedzwiedzka K."/>
            <person name="Martijn J."/>
            <person name="Lind A.E."/>
            <person name="van Eijk R."/>
            <person name="Schleper C."/>
            <person name="Guy L."/>
            <person name="Ettema T.J."/>
        </authorList>
    </citation>
    <scope>NUCLEOTIDE SEQUENCE</scope>
</reference>
<dbReference type="AlphaFoldDB" id="A0A0F9RJF3"/>
<organism evidence="2">
    <name type="scientific">marine sediment metagenome</name>
    <dbReference type="NCBI Taxonomy" id="412755"/>
    <lineage>
        <taxon>unclassified sequences</taxon>
        <taxon>metagenomes</taxon>
        <taxon>ecological metagenomes</taxon>
    </lineage>
</organism>
<evidence type="ECO:0000256" key="1">
    <source>
        <dbReference type="SAM" id="Phobius"/>
    </source>
</evidence>
<keyword evidence="1" id="KW-1133">Transmembrane helix</keyword>
<comment type="caution">
    <text evidence="2">The sequence shown here is derived from an EMBL/GenBank/DDBJ whole genome shotgun (WGS) entry which is preliminary data.</text>
</comment>
<dbReference type="EMBL" id="LAZR01000908">
    <property type="protein sequence ID" value="KKN54874.1"/>
    <property type="molecule type" value="Genomic_DNA"/>
</dbReference>
<accession>A0A0F9RJF3</accession>
<feature type="transmembrane region" description="Helical" evidence="1">
    <location>
        <begin position="7"/>
        <end position="31"/>
    </location>
</feature>
<name>A0A0F9RJF3_9ZZZZ</name>
<protein>
    <submittedName>
        <fullName evidence="2">Uncharacterized protein</fullName>
    </submittedName>
</protein>
<gene>
    <name evidence="2" type="ORF">LCGC14_0587670</name>
</gene>
<keyword evidence="1" id="KW-0472">Membrane</keyword>
<evidence type="ECO:0000313" key="2">
    <source>
        <dbReference type="EMBL" id="KKN54874.1"/>
    </source>
</evidence>
<keyword evidence="1" id="KW-0812">Transmembrane</keyword>
<proteinExistence type="predicted"/>